<dbReference type="GO" id="GO:0000160">
    <property type="term" value="P:phosphorelay signal transduction system"/>
    <property type="evidence" value="ECO:0007669"/>
    <property type="project" value="InterPro"/>
</dbReference>
<dbReference type="CDD" id="cd00156">
    <property type="entry name" value="REC"/>
    <property type="match status" value="1"/>
</dbReference>
<dbReference type="InterPro" id="IPR050595">
    <property type="entry name" value="Bact_response_regulator"/>
</dbReference>
<evidence type="ECO:0000256" key="1">
    <source>
        <dbReference type="ARBA" id="ARBA00022553"/>
    </source>
</evidence>
<sequence>MVLSFVVVVVSRSFVSSPSILQNFLFSEKSLNCLQREFYFSSNKKLLTNMLLIVEDDPMLRELLRDWFLEVCDVVTAQNGKEAIQLYEQFADKVKLIITDYEMPLCNGLEFLRWLCAKNNTIPVLVMTGRTLSDDEEREIRYLSSSKVLPKPFDLEQLSSVLKEICAARS</sequence>
<dbReference type="InterPro" id="IPR001789">
    <property type="entry name" value="Sig_transdc_resp-reg_receiver"/>
</dbReference>
<proteinExistence type="predicted"/>
<dbReference type="PANTHER" id="PTHR44591:SF3">
    <property type="entry name" value="RESPONSE REGULATORY DOMAIN-CONTAINING PROTEIN"/>
    <property type="match status" value="1"/>
</dbReference>
<keyword evidence="1 2" id="KW-0597">Phosphoprotein</keyword>
<dbReference type="Gene3D" id="3.40.50.2300">
    <property type="match status" value="1"/>
</dbReference>
<evidence type="ECO:0000313" key="4">
    <source>
        <dbReference type="EMBL" id="RFM23418.1"/>
    </source>
</evidence>
<dbReference type="PROSITE" id="PS50110">
    <property type="entry name" value="RESPONSE_REGULATORY"/>
    <property type="match status" value="1"/>
</dbReference>
<name>A0A395LZI6_9BACT</name>
<dbReference type="Pfam" id="PF00072">
    <property type="entry name" value="Response_reg"/>
    <property type="match status" value="1"/>
</dbReference>
<dbReference type="AlphaFoldDB" id="A0A395LZI6"/>
<evidence type="ECO:0000313" key="5">
    <source>
        <dbReference type="Proteomes" id="UP000266389"/>
    </source>
</evidence>
<evidence type="ECO:0000256" key="2">
    <source>
        <dbReference type="PROSITE-ProRule" id="PRU00169"/>
    </source>
</evidence>
<dbReference type="SUPFAM" id="SSF52172">
    <property type="entry name" value="CheY-like"/>
    <property type="match status" value="1"/>
</dbReference>
<evidence type="ECO:0000259" key="3">
    <source>
        <dbReference type="PROSITE" id="PS50110"/>
    </source>
</evidence>
<dbReference type="EMBL" id="PHFL01000065">
    <property type="protein sequence ID" value="RFM23418.1"/>
    <property type="molecule type" value="Genomic_DNA"/>
</dbReference>
<accession>A0A395LZI6</accession>
<dbReference type="PANTHER" id="PTHR44591">
    <property type="entry name" value="STRESS RESPONSE REGULATOR PROTEIN 1"/>
    <property type="match status" value="1"/>
</dbReference>
<feature type="domain" description="Response regulatory" evidence="3">
    <location>
        <begin position="50"/>
        <end position="166"/>
    </location>
</feature>
<protein>
    <submittedName>
        <fullName evidence="4">Response regulator</fullName>
    </submittedName>
</protein>
<dbReference type="SMART" id="SM00448">
    <property type="entry name" value="REC"/>
    <property type="match status" value="1"/>
</dbReference>
<dbReference type="Proteomes" id="UP000266389">
    <property type="component" value="Unassembled WGS sequence"/>
</dbReference>
<gene>
    <name evidence="4" type="ORF">D0433_10815</name>
</gene>
<reference evidence="4 5" key="1">
    <citation type="journal article" date="2011" name="ISME J.">
        <title>Community ecology of hot spring cyanobacterial mats: predominant populations and their functional potential.</title>
        <authorList>
            <person name="Klatt C.G."/>
            <person name="Wood J.M."/>
            <person name="Rusch D.B."/>
            <person name="Bateson M.M."/>
            <person name="Hamamura N."/>
            <person name="Heidelberg J.F."/>
            <person name="Grossman A.R."/>
            <person name="Bhaya D."/>
            <person name="Cohan F.M."/>
            <person name="Kuhl M."/>
            <person name="Bryant D.A."/>
            <person name="Ward D.M."/>
        </authorList>
    </citation>
    <scope>NUCLEOTIDE SEQUENCE [LARGE SCALE GENOMIC DNA]</scope>
    <source>
        <strain evidence="4">OS</strain>
    </source>
</reference>
<dbReference type="InterPro" id="IPR011006">
    <property type="entry name" value="CheY-like_superfamily"/>
</dbReference>
<feature type="modified residue" description="4-aspartylphosphate" evidence="2">
    <location>
        <position position="100"/>
    </location>
</feature>
<comment type="caution">
    <text evidence="4">The sequence shown here is derived from an EMBL/GenBank/DDBJ whole genome shotgun (WGS) entry which is preliminary data.</text>
</comment>
<organism evidence="4 5">
    <name type="scientific">Candidatus Thermochlorobacter aerophilus</name>
    <dbReference type="NCBI Taxonomy" id="1868324"/>
    <lineage>
        <taxon>Bacteria</taxon>
        <taxon>Pseudomonadati</taxon>
        <taxon>Chlorobiota</taxon>
        <taxon>Chlorobiia</taxon>
        <taxon>Chlorobiales</taxon>
        <taxon>Candidatus Thermochlorobacteriaceae</taxon>
        <taxon>Candidatus Thermochlorobacter</taxon>
    </lineage>
</organism>